<dbReference type="AlphaFoldDB" id="A0A3N0GAV7"/>
<protein>
    <submittedName>
        <fullName evidence="1">Uncharacterized protein</fullName>
    </submittedName>
</protein>
<reference evidence="1 2" key="1">
    <citation type="submission" date="2018-11" db="EMBL/GenBank/DDBJ databases">
        <title>Characterization of surface water Dickeya isolates.</title>
        <authorList>
            <person name="Van Gijsegem F."/>
            <person name="Pedron J."/>
        </authorList>
    </citation>
    <scope>NUCLEOTIDE SEQUENCE [LARGE SCALE GENOMIC DNA]</scope>
    <source>
        <strain evidence="1 2">FVG1-MFV-O17</strain>
    </source>
</reference>
<evidence type="ECO:0000313" key="2">
    <source>
        <dbReference type="Proteomes" id="UP000276061"/>
    </source>
</evidence>
<proteinExistence type="predicted"/>
<gene>
    <name evidence="1" type="ORF">EF878_01450</name>
</gene>
<comment type="caution">
    <text evidence="1">The sequence shown here is derived from an EMBL/GenBank/DDBJ whole genome shotgun (WGS) entry which is preliminary data.</text>
</comment>
<name>A0A3N0GAV7_9GAMM</name>
<evidence type="ECO:0000313" key="1">
    <source>
        <dbReference type="EMBL" id="RNM09627.1"/>
    </source>
</evidence>
<sequence length="105" mass="11811">MVKFVGSGNNFVRDNRCHFFAASLHARQGEVQAPPLLDHWLVAKLRRYALPSAFAFAVRAARDALPERHGLSRRPVAHPAKSPTSAQFLTPERCFVLYLMRLLAV</sequence>
<dbReference type="EMBL" id="RJLR01000005">
    <property type="protein sequence ID" value="RNM09627.1"/>
    <property type="molecule type" value="Genomic_DNA"/>
</dbReference>
<organism evidence="1 2">
    <name type="scientific">Dickeya undicola</name>
    <dbReference type="NCBI Taxonomy" id="1577887"/>
    <lineage>
        <taxon>Bacteria</taxon>
        <taxon>Pseudomonadati</taxon>
        <taxon>Pseudomonadota</taxon>
        <taxon>Gammaproteobacteria</taxon>
        <taxon>Enterobacterales</taxon>
        <taxon>Pectobacteriaceae</taxon>
        <taxon>Dickeya</taxon>
    </lineage>
</organism>
<accession>A0A3N0GAV7</accession>
<dbReference type="Proteomes" id="UP000276061">
    <property type="component" value="Unassembled WGS sequence"/>
</dbReference>